<evidence type="ECO:0000259" key="2">
    <source>
        <dbReference type="Pfam" id="PF00646"/>
    </source>
</evidence>
<dbReference type="AlphaFoldDB" id="A0A7N2KZT2"/>
<dbReference type="InterPro" id="IPR001810">
    <property type="entry name" value="F-box_dom"/>
</dbReference>
<dbReference type="SUPFAM" id="SSF81383">
    <property type="entry name" value="F-box domain"/>
    <property type="match status" value="1"/>
</dbReference>
<dbReference type="Pfam" id="PF24758">
    <property type="entry name" value="LRR_At5g56370"/>
    <property type="match status" value="1"/>
</dbReference>
<evidence type="ECO:0000259" key="3">
    <source>
        <dbReference type="Pfam" id="PF24758"/>
    </source>
</evidence>
<dbReference type="CDD" id="cd22160">
    <property type="entry name" value="F-box_AtFBL13-like"/>
    <property type="match status" value="1"/>
</dbReference>
<name>A0A7N2KZT2_QUELO</name>
<dbReference type="InterPro" id="IPR055411">
    <property type="entry name" value="LRR_FXL15/At3g58940/PEG3-like"/>
</dbReference>
<dbReference type="InterPro" id="IPR050232">
    <property type="entry name" value="FBL13/AtMIF1-like"/>
</dbReference>
<sequence length="373" mass="42766">MNQSLESEAIEAGGSMKRQCSLSLDIISSLPNSLLGHILSSLPTRDSVATSVLSSRWRPLWTLVPVLHSDQRELCRTPDQPFSYAEIVSRILILRNTVLNPTPIHKLRIYWLKNCLPLHVDTWICDTFWNGVQELDLTIHISNRLLQLPHSLFFCTSLVVLKLKGEFLLNPPPEIQGLPSLRILKLECVRFVNRNSLLKLLAACPVLQDFFLKVHDKDVTNLDKNAGKFNIVVLIPTLKNLHLRVLFSSYKLHINTPVLEYFHFKGNLDEVVLENLPNLVKSVLHIEIGPDSLKGISFTDYLKRRWDFLGRLYNVNSMELRIVTAELDRGEHVVAVWVWVLICGGAQLLWVWVLRRTRWLYGLGFGLWRSTTA</sequence>
<evidence type="ECO:0000256" key="1">
    <source>
        <dbReference type="SAM" id="Phobius"/>
    </source>
</evidence>
<keyword evidence="1" id="KW-0812">Transmembrane</keyword>
<evidence type="ECO:0000313" key="5">
    <source>
        <dbReference type="Proteomes" id="UP000594261"/>
    </source>
</evidence>
<dbReference type="InterPro" id="IPR053781">
    <property type="entry name" value="F-box_AtFBL13-like"/>
</dbReference>
<dbReference type="PANTHER" id="PTHR31900">
    <property type="entry name" value="F-BOX/RNI SUPERFAMILY PROTEIN-RELATED"/>
    <property type="match status" value="1"/>
</dbReference>
<keyword evidence="5" id="KW-1185">Reference proteome</keyword>
<proteinExistence type="predicted"/>
<dbReference type="Proteomes" id="UP000594261">
    <property type="component" value="Chromosome 2"/>
</dbReference>
<dbReference type="FunCoup" id="A0A7N2KZT2">
    <property type="interactions" value="1643"/>
</dbReference>
<dbReference type="EnsemblPlants" id="QL02p085005:mrna">
    <property type="protein sequence ID" value="QL02p085005:mrna"/>
    <property type="gene ID" value="QL02p085005"/>
</dbReference>
<dbReference type="PANTHER" id="PTHR31900:SF34">
    <property type="entry name" value="EMB|CAB62440.1-RELATED"/>
    <property type="match status" value="1"/>
</dbReference>
<accession>A0A7N2KZT2</accession>
<reference evidence="5" key="1">
    <citation type="journal article" date="2016" name="G3 (Bethesda)">
        <title>First Draft Assembly and Annotation of the Genome of a California Endemic Oak Quercus lobata Nee (Fagaceae).</title>
        <authorList>
            <person name="Sork V.L."/>
            <person name="Fitz-Gibbon S.T."/>
            <person name="Puiu D."/>
            <person name="Crepeau M."/>
            <person name="Gugger P.F."/>
            <person name="Sherman R."/>
            <person name="Stevens K."/>
            <person name="Langley C.H."/>
            <person name="Pellegrini M."/>
            <person name="Salzberg S.L."/>
        </authorList>
    </citation>
    <scope>NUCLEOTIDE SEQUENCE [LARGE SCALE GENOMIC DNA]</scope>
    <source>
        <strain evidence="5">cv. SW786</strain>
    </source>
</reference>
<feature type="transmembrane region" description="Helical" evidence="1">
    <location>
        <begin position="334"/>
        <end position="354"/>
    </location>
</feature>
<organism evidence="4 5">
    <name type="scientific">Quercus lobata</name>
    <name type="common">Valley oak</name>
    <dbReference type="NCBI Taxonomy" id="97700"/>
    <lineage>
        <taxon>Eukaryota</taxon>
        <taxon>Viridiplantae</taxon>
        <taxon>Streptophyta</taxon>
        <taxon>Embryophyta</taxon>
        <taxon>Tracheophyta</taxon>
        <taxon>Spermatophyta</taxon>
        <taxon>Magnoliopsida</taxon>
        <taxon>eudicotyledons</taxon>
        <taxon>Gunneridae</taxon>
        <taxon>Pentapetalae</taxon>
        <taxon>rosids</taxon>
        <taxon>fabids</taxon>
        <taxon>Fagales</taxon>
        <taxon>Fagaceae</taxon>
        <taxon>Quercus</taxon>
    </lineage>
</organism>
<dbReference type="InterPro" id="IPR032675">
    <property type="entry name" value="LRR_dom_sf"/>
</dbReference>
<dbReference type="InterPro" id="IPR036047">
    <property type="entry name" value="F-box-like_dom_sf"/>
</dbReference>
<evidence type="ECO:0008006" key="6">
    <source>
        <dbReference type="Google" id="ProtNLM"/>
    </source>
</evidence>
<feature type="domain" description="F-box/LRR-repeat protein 15/At3g58940/PEG3-like LRR" evidence="3">
    <location>
        <begin position="120"/>
        <end position="223"/>
    </location>
</feature>
<protein>
    <recommendedName>
        <fullName evidence="6">F-box domain-containing protein</fullName>
    </recommendedName>
</protein>
<dbReference type="Gene3D" id="1.20.1280.50">
    <property type="match status" value="1"/>
</dbReference>
<feature type="domain" description="F-box" evidence="2">
    <location>
        <begin position="27"/>
        <end position="66"/>
    </location>
</feature>
<evidence type="ECO:0000313" key="4">
    <source>
        <dbReference type="EnsemblPlants" id="QL02p085005:mrna"/>
    </source>
</evidence>
<keyword evidence="1" id="KW-1133">Transmembrane helix</keyword>
<reference evidence="4" key="2">
    <citation type="submission" date="2021-01" db="UniProtKB">
        <authorList>
            <consortium name="EnsemblPlants"/>
        </authorList>
    </citation>
    <scope>IDENTIFICATION</scope>
</reference>
<keyword evidence="1" id="KW-0472">Membrane</keyword>
<dbReference type="Pfam" id="PF00646">
    <property type="entry name" value="F-box"/>
    <property type="match status" value="1"/>
</dbReference>
<dbReference type="Gramene" id="QL02p085005:mrna">
    <property type="protein sequence ID" value="QL02p085005:mrna"/>
    <property type="gene ID" value="QL02p085005"/>
</dbReference>
<dbReference type="SUPFAM" id="SSF52047">
    <property type="entry name" value="RNI-like"/>
    <property type="match status" value="1"/>
</dbReference>
<dbReference type="OMA" id="WAKASVP"/>
<dbReference type="Gene3D" id="3.80.10.10">
    <property type="entry name" value="Ribonuclease Inhibitor"/>
    <property type="match status" value="1"/>
</dbReference>
<dbReference type="InParanoid" id="A0A7N2KZT2"/>